<dbReference type="EMBL" id="BGPR01091579">
    <property type="protein sequence ID" value="GBM23907.1"/>
    <property type="molecule type" value="Genomic_DNA"/>
</dbReference>
<feature type="non-terminal residue" evidence="1">
    <location>
        <position position="52"/>
    </location>
</feature>
<keyword evidence="2" id="KW-1185">Reference proteome</keyword>
<evidence type="ECO:0000313" key="1">
    <source>
        <dbReference type="EMBL" id="GBM23907.1"/>
    </source>
</evidence>
<proteinExistence type="predicted"/>
<dbReference type="Proteomes" id="UP000499080">
    <property type="component" value="Unassembled WGS sequence"/>
</dbReference>
<dbReference type="AlphaFoldDB" id="A0A4Y2E5A8"/>
<protein>
    <submittedName>
        <fullName evidence="1">Uncharacterized protein</fullName>
    </submittedName>
</protein>
<sequence length="52" mass="6062">MNYSAQPRHADNLKDPAAATINLTLWPYLNSPYYERLMRRPLRHKYDPSSAG</sequence>
<organism evidence="1 2">
    <name type="scientific">Araneus ventricosus</name>
    <name type="common">Orbweaver spider</name>
    <name type="synonym">Epeira ventricosa</name>
    <dbReference type="NCBI Taxonomy" id="182803"/>
    <lineage>
        <taxon>Eukaryota</taxon>
        <taxon>Metazoa</taxon>
        <taxon>Ecdysozoa</taxon>
        <taxon>Arthropoda</taxon>
        <taxon>Chelicerata</taxon>
        <taxon>Arachnida</taxon>
        <taxon>Araneae</taxon>
        <taxon>Araneomorphae</taxon>
        <taxon>Entelegynae</taxon>
        <taxon>Araneoidea</taxon>
        <taxon>Araneidae</taxon>
        <taxon>Araneus</taxon>
    </lineage>
</organism>
<accession>A0A4Y2E5A8</accession>
<comment type="caution">
    <text evidence="1">The sequence shown here is derived from an EMBL/GenBank/DDBJ whole genome shotgun (WGS) entry which is preliminary data.</text>
</comment>
<evidence type="ECO:0000313" key="2">
    <source>
        <dbReference type="Proteomes" id="UP000499080"/>
    </source>
</evidence>
<reference evidence="1 2" key="1">
    <citation type="journal article" date="2019" name="Sci. Rep.">
        <title>Orb-weaving spider Araneus ventricosus genome elucidates the spidroin gene catalogue.</title>
        <authorList>
            <person name="Kono N."/>
            <person name="Nakamura H."/>
            <person name="Ohtoshi R."/>
            <person name="Moran D.A.P."/>
            <person name="Shinohara A."/>
            <person name="Yoshida Y."/>
            <person name="Fujiwara M."/>
            <person name="Mori M."/>
            <person name="Tomita M."/>
            <person name="Arakawa K."/>
        </authorList>
    </citation>
    <scope>NUCLEOTIDE SEQUENCE [LARGE SCALE GENOMIC DNA]</scope>
</reference>
<name>A0A4Y2E5A8_ARAVE</name>
<gene>
    <name evidence="1" type="ORF">AVEN_109110_1</name>
</gene>